<organism evidence="2 3">
    <name type="scientific">Vreelandella sulfidaeris</name>
    <dbReference type="NCBI Taxonomy" id="115553"/>
    <lineage>
        <taxon>Bacteria</taxon>
        <taxon>Pseudomonadati</taxon>
        <taxon>Pseudomonadota</taxon>
        <taxon>Gammaproteobacteria</taxon>
        <taxon>Oceanospirillales</taxon>
        <taxon>Halomonadaceae</taxon>
        <taxon>Vreelandella</taxon>
    </lineage>
</organism>
<dbReference type="InterPro" id="IPR036291">
    <property type="entry name" value="NAD(P)-bd_dom_sf"/>
</dbReference>
<dbReference type="InterPro" id="IPR013149">
    <property type="entry name" value="ADH-like_C"/>
</dbReference>
<proteinExistence type="predicted"/>
<dbReference type="Gene3D" id="3.40.50.720">
    <property type="entry name" value="NAD(P)-binding Rossmann-like Domain"/>
    <property type="match status" value="1"/>
</dbReference>
<name>A0A455UHI9_9GAMM</name>
<sequence>MVAYTGRPEETDYLQGLGAAEVIDRATLSEPGRPLGKERWAGAIDAVGSHTLANVLASTRYGGTVAACGLAQGMDLSASVAPFILRGVTLAGIDSVMRPYADSVESWRRLGSCWFPSSSMLSPAPSPSTTPSRRPMICSPVAFADA</sequence>
<evidence type="ECO:0000313" key="3">
    <source>
        <dbReference type="Proteomes" id="UP000320231"/>
    </source>
</evidence>
<dbReference type="EMBL" id="AP019515">
    <property type="protein sequence ID" value="BBI65716.1"/>
    <property type="molecule type" value="Genomic_DNA"/>
</dbReference>
<protein>
    <recommendedName>
        <fullName evidence="1">Alcohol dehydrogenase-like C-terminal domain-containing protein</fullName>
    </recommendedName>
</protein>
<feature type="domain" description="Alcohol dehydrogenase-like C-terminal" evidence="1">
    <location>
        <begin position="2"/>
        <end position="97"/>
    </location>
</feature>
<evidence type="ECO:0000259" key="1">
    <source>
        <dbReference type="Pfam" id="PF00107"/>
    </source>
</evidence>
<dbReference type="SUPFAM" id="SSF51735">
    <property type="entry name" value="NAD(P)-binding Rossmann-fold domains"/>
    <property type="match status" value="1"/>
</dbReference>
<evidence type="ECO:0000313" key="2">
    <source>
        <dbReference type="EMBL" id="BBI65716.1"/>
    </source>
</evidence>
<gene>
    <name evidence="2" type="ORF">HSBAA_PA_3190</name>
</gene>
<dbReference type="KEGG" id="hsr:HSBAA_PA_3190"/>
<dbReference type="AlphaFoldDB" id="A0A455UHI9"/>
<geneLocation type="plasmid" evidence="3">
    <name>pbaa-803-a dna</name>
</geneLocation>
<keyword evidence="2" id="KW-0614">Plasmid</keyword>
<accession>A0A455UHI9</accession>
<dbReference type="Proteomes" id="UP000320231">
    <property type="component" value="Plasmid pBAA-803-A"/>
</dbReference>
<reference evidence="2 3" key="1">
    <citation type="journal article" date="2019" name="Microbiol. Resour. Announc.">
        <title>Complete Genome Sequence of Halomonas sulfidaeris Strain Esulfide1 Isolated from a Metal Sulfide Rock at a Depth of 2,200 Meters, Obtained Using Nanopore Sequencing.</title>
        <authorList>
            <person name="Saito M."/>
            <person name="Nishigata A."/>
            <person name="Galipon J."/>
            <person name="Arakawa K."/>
        </authorList>
    </citation>
    <scope>NUCLEOTIDE SEQUENCE [LARGE SCALE GENOMIC DNA]</scope>
    <source>
        <strain evidence="2 3">ATCC BAA-803</strain>
        <plasmid evidence="3">pbaa-803-a dna</plasmid>
    </source>
</reference>
<dbReference type="Pfam" id="PF00107">
    <property type="entry name" value="ADH_zinc_N"/>
    <property type="match status" value="1"/>
</dbReference>